<protein>
    <submittedName>
        <fullName evidence="1">3186_t:CDS:1</fullName>
    </submittedName>
</protein>
<reference evidence="1 2" key="1">
    <citation type="submission" date="2021-06" db="EMBL/GenBank/DDBJ databases">
        <authorList>
            <person name="Kallberg Y."/>
            <person name="Tangrot J."/>
            <person name="Rosling A."/>
        </authorList>
    </citation>
    <scope>NUCLEOTIDE SEQUENCE [LARGE SCALE GENOMIC DNA]</scope>
    <source>
        <strain evidence="1 2">120-4 pot B 10/14</strain>
    </source>
</reference>
<organism evidence="1 2">
    <name type="scientific">Gigaspora margarita</name>
    <dbReference type="NCBI Taxonomy" id="4874"/>
    <lineage>
        <taxon>Eukaryota</taxon>
        <taxon>Fungi</taxon>
        <taxon>Fungi incertae sedis</taxon>
        <taxon>Mucoromycota</taxon>
        <taxon>Glomeromycotina</taxon>
        <taxon>Glomeromycetes</taxon>
        <taxon>Diversisporales</taxon>
        <taxon>Gigasporaceae</taxon>
        <taxon>Gigaspora</taxon>
    </lineage>
</organism>
<dbReference type="EMBL" id="CAJVQB010061936">
    <property type="protein sequence ID" value="CAG8840070.1"/>
    <property type="molecule type" value="Genomic_DNA"/>
</dbReference>
<sequence length="107" mass="12302">DLDKWFASFIPTYTRQFTSLSETIEKKIYNHIKHEVAITLATECKKLLPSSFNFPEITSLSECKEAVTKATLYYIYNCNADEYACKILKTGISNSESANQHTYPNIY</sequence>
<keyword evidence="2" id="KW-1185">Reference proteome</keyword>
<gene>
    <name evidence="1" type="ORF">GMARGA_LOCUS34739</name>
</gene>
<name>A0ABN7WSY9_GIGMA</name>
<accession>A0ABN7WSY9</accession>
<feature type="non-terminal residue" evidence="1">
    <location>
        <position position="1"/>
    </location>
</feature>
<proteinExistence type="predicted"/>
<evidence type="ECO:0000313" key="2">
    <source>
        <dbReference type="Proteomes" id="UP000789901"/>
    </source>
</evidence>
<dbReference type="Proteomes" id="UP000789901">
    <property type="component" value="Unassembled WGS sequence"/>
</dbReference>
<evidence type="ECO:0000313" key="1">
    <source>
        <dbReference type="EMBL" id="CAG8840070.1"/>
    </source>
</evidence>
<comment type="caution">
    <text evidence="1">The sequence shown here is derived from an EMBL/GenBank/DDBJ whole genome shotgun (WGS) entry which is preliminary data.</text>
</comment>